<dbReference type="PANTHER" id="PTHR35083">
    <property type="entry name" value="RGD1565685 PROTEIN"/>
    <property type="match status" value="1"/>
</dbReference>
<dbReference type="Ensembl" id="ENSNMLT00000004189.1">
    <property type="protein sequence ID" value="ENSNMLP00000003643.1"/>
    <property type="gene ID" value="ENSNMLG00000002673.1"/>
</dbReference>
<dbReference type="Proteomes" id="UP000694523">
    <property type="component" value="Unplaced"/>
</dbReference>
<sequence length="303" mass="35263">MSKIFHEDLLLRLGNREYTNWIKAGQCLRILAQGLQPCIDTEMKNFHMDLLNQNSMLGRPCEKYCRPSGNKLLGACRFCSEWQSVIQAHQRQPQNTINWDNCSPGSWRNSHWEVAKAFMPRGQGRVRGADQFDASALLNLINSCDWFHSVDPKPVREVIRYRNDLMHSSNFLVRDEWMKNYDMALRNFMIHFKKVSPMVTAEQQIKQVLRADLSIHINVLDEMDSDDIVTDLVHDEISADSIVQWEAELLQKRLQELMEETDDACALSAEEFKDLGGFFETNKDLSERFSSELQNMNLSRKQE</sequence>
<protein>
    <submittedName>
        <fullName evidence="1">Uncharacterized protein</fullName>
    </submittedName>
</protein>
<reference evidence="1" key="2">
    <citation type="submission" date="2025-09" db="UniProtKB">
        <authorList>
            <consortium name="Ensembl"/>
        </authorList>
    </citation>
    <scope>IDENTIFICATION</scope>
</reference>
<evidence type="ECO:0000313" key="2">
    <source>
        <dbReference type="Proteomes" id="UP000694523"/>
    </source>
</evidence>
<dbReference type="InterPro" id="IPR027897">
    <property type="entry name" value="DUF4559"/>
</dbReference>
<organism evidence="1 2">
    <name type="scientific">Neogobius melanostomus</name>
    <name type="common">round goby</name>
    <dbReference type="NCBI Taxonomy" id="47308"/>
    <lineage>
        <taxon>Eukaryota</taxon>
        <taxon>Metazoa</taxon>
        <taxon>Chordata</taxon>
        <taxon>Craniata</taxon>
        <taxon>Vertebrata</taxon>
        <taxon>Euteleostomi</taxon>
        <taxon>Actinopterygii</taxon>
        <taxon>Neopterygii</taxon>
        <taxon>Teleostei</taxon>
        <taxon>Neoteleostei</taxon>
        <taxon>Acanthomorphata</taxon>
        <taxon>Gobiaria</taxon>
        <taxon>Gobiiformes</taxon>
        <taxon>Gobioidei</taxon>
        <taxon>Gobiidae</taxon>
        <taxon>Benthophilinae</taxon>
        <taxon>Neogobiini</taxon>
        <taxon>Neogobius</taxon>
    </lineage>
</organism>
<accession>A0A8C6SB04</accession>
<dbReference type="PANTHER" id="PTHR35083:SF2">
    <property type="entry name" value="CHROMOSOME 17 CXORF38 HOMOLOG"/>
    <property type="match status" value="1"/>
</dbReference>
<dbReference type="AlphaFoldDB" id="A0A8C6SB04"/>
<reference evidence="1" key="1">
    <citation type="submission" date="2025-08" db="UniProtKB">
        <authorList>
            <consortium name="Ensembl"/>
        </authorList>
    </citation>
    <scope>IDENTIFICATION</scope>
</reference>
<keyword evidence="2" id="KW-1185">Reference proteome</keyword>
<proteinExistence type="predicted"/>
<name>A0A8C6SB04_9GOBI</name>
<dbReference type="Pfam" id="PF15112">
    <property type="entry name" value="DUF4559"/>
    <property type="match status" value="1"/>
</dbReference>
<evidence type="ECO:0000313" key="1">
    <source>
        <dbReference type="Ensembl" id="ENSNMLP00000003643.1"/>
    </source>
</evidence>